<reference evidence="1" key="1">
    <citation type="submission" date="2023-04" db="EMBL/GenBank/DDBJ databases">
        <title>Genome dynamics across the evolutionary transition to endosymbiosis.</title>
        <authorList>
            <person name="Siozios S."/>
            <person name="Nadal-Jimenez P."/>
            <person name="Azagi T."/>
            <person name="Sprong H."/>
            <person name="Frost C.L."/>
            <person name="Parratt S.R."/>
            <person name="Taylor G."/>
            <person name="Brettell L."/>
            <person name="Lew K.C."/>
            <person name="Croft L."/>
            <person name="King K.C."/>
            <person name="Brockhurst M.A."/>
            <person name="Hypsa V."/>
            <person name="Novakova E."/>
            <person name="Darby A.C."/>
            <person name="Hurst G.D.D."/>
        </authorList>
    </citation>
    <scope>NUCLEOTIDE SEQUENCE</scope>
    <source>
        <strain evidence="1">AIh</strain>
    </source>
</reference>
<dbReference type="InterPro" id="IPR010261">
    <property type="entry name" value="Tir_chaperone"/>
</dbReference>
<dbReference type="Gene3D" id="3.30.1460.10">
    <property type="match status" value="1"/>
</dbReference>
<proteinExistence type="predicted"/>
<dbReference type="Proteomes" id="UP001177597">
    <property type="component" value="Chromosome"/>
</dbReference>
<dbReference type="GO" id="GO:0030254">
    <property type="term" value="P:protein secretion by the type III secretion system"/>
    <property type="evidence" value="ECO:0007669"/>
    <property type="project" value="InterPro"/>
</dbReference>
<name>A0AA95K8E0_9GAMM</name>
<dbReference type="Pfam" id="PF05932">
    <property type="entry name" value="CesT"/>
    <property type="match status" value="1"/>
</dbReference>
<protein>
    <submittedName>
        <fullName evidence="1">CesT family type III secretion system chaperone</fullName>
    </submittedName>
</protein>
<organism evidence="1 2">
    <name type="scientific">Arsenophonus nasoniae</name>
    <name type="common">son-killer infecting Nasonia vitripennis</name>
    <dbReference type="NCBI Taxonomy" id="638"/>
    <lineage>
        <taxon>Bacteria</taxon>
        <taxon>Pseudomonadati</taxon>
        <taxon>Pseudomonadota</taxon>
        <taxon>Gammaproteobacteria</taxon>
        <taxon>Enterobacterales</taxon>
        <taxon>Morganellaceae</taxon>
        <taxon>Arsenophonus</taxon>
    </lineage>
</organism>
<evidence type="ECO:0000313" key="1">
    <source>
        <dbReference type="EMBL" id="WGL95822.1"/>
    </source>
</evidence>
<dbReference type="SUPFAM" id="SSF69635">
    <property type="entry name" value="Type III secretory system chaperone-like"/>
    <property type="match status" value="1"/>
</dbReference>
<evidence type="ECO:0000313" key="2">
    <source>
        <dbReference type="Proteomes" id="UP001177597"/>
    </source>
</evidence>
<dbReference type="EMBL" id="CP123498">
    <property type="protein sequence ID" value="WGL95822.1"/>
    <property type="molecule type" value="Genomic_DNA"/>
</dbReference>
<gene>
    <name evidence="1" type="ORF">QE207_04260</name>
</gene>
<accession>A0AA95K8E0</accession>
<dbReference type="RefSeq" id="WP_280629567.1">
    <property type="nucleotide sequence ID" value="NZ_CP123498.1"/>
</dbReference>
<sequence length="134" mass="15896">MHQLAIFHQKVSSLFNHIGLEPIEKTSKQEAFSLTIDNNFRFYLGLINQFDWYIFTDLGHINELTQKNITLLSLLHFNNLTQLRWQPVAALNQEQHLILWVRLPLYEINEYEIVDIFELLLEKSEQCVAEKIIV</sequence>
<dbReference type="AlphaFoldDB" id="A0AA95K8E0"/>